<protein>
    <submittedName>
        <fullName evidence="1">Uncharacterized protein</fullName>
    </submittedName>
</protein>
<organism evidence="1 2">
    <name type="scientific">Zhenhengia yiwuensis</name>
    <dbReference type="NCBI Taxonomy" id="2763666"/>
    <lineage>
        <taxon>Bacteria</taxon>
        <taxon>Bacillati</taxon>
        <taxon>Bacillota</taxon>
        <taxon>Clostridia</taxon>
        <taxon>Lachnospirales</taxon>
        <taxon>Lachnospiraceae</taxon>
        <taxon>Zhenhengia</taxon>
    </lineage>
</organism>
<proteinExistence type="predicted"/>
<dbReference type="RefSeq" id="WP_249334071.1">
    <property type="nucleotide sequence ID" value="NZ_JACRSY010000041.1"/>
</dbReference>
<dbReference type="Proteomes" id="UP000655830">
    <property type="component" value="Unassembled WGS sequence"/>
</dbReference>
<gene>
    <name evidence="1" type="ORF">H8718_17170</name>
</gene>
<dbReference type="EMBL" id="JACRSY010000041">
    <property type="protein sequence ID" value="MBC8581240.1"/>
    <property type="molecule type" value="Genomic_DNA"/>
</dbReference>
<comment type="caution">
    <text evidence="1">The sequence shown here is derived from an EMBL/GenBank/DDBJ whole genome shotgun (WGS) entry which is preliminary data.</text>
</comment>
<evidence type="ECO:0000313" key="1">
    <source>
        <dbReference type="EMBL" id="MBC8581240.1"/>
    </source>
</evidence>
<sequence length="453" mass="49203">MSISGVFFTNKGLALQAKAQTGTPLHFTRIAIGDGELQGQAPQTFNKLMSEKLSIEITKLTIGEDGTAKVGGSFNNSNLEIGFYYRELGLFARDPDNMEQEILYVYGNAGALADYIPAQGSELIEKKIDIIAIIGNATKVSATINSSLVGLGPEDLELHDKNPEAHQAIHQLIQTEENARILGDSQLDAKIKNLEGQIQNINVSGDVRQVINERVNADTSKPLSTLISEWVNTAKTAILNAVSTLTTHVTSQHTATKNHVTTKVDALPQKTVWTDARGAKLDNLNQSLSTTQANINNNINEKATQILTGVNKISIDGKREARKTISITNTTAMQRMVYVTGKGEIYDAYLKISRNGTETCQIGIKIIVDGTVVAWVEGSGIWIADSVLGIISANNEVATWSNGLSFPSSSKVTITEFQHLRLNNPIKFNSSFEVLAYYKSTNSTVCNVSYALL</sequence>
<reference evidence="1" key="1">
    <citation type="submission" date="2020-08" db="EMBL/GenBank/DDBJ databases">
        <title>Genome public.</title>
        <authorList>
            <person name="Liu C."/>
            <person name="Sun Q."/>
        </authorList>
    </citation>
    <scope>NUCLEOTIDE SEQUENCE</scope>
    <source>
        <strain evidence="1">NSJ-12</strain>
    </source>
</reference>
<dbReference type="AlphaFoldDB" id="A0A926IAU3"/>
<evidence type="ECO:0000313" key="2">
    <source>
        <dbReference type="Proteomes" id="UP000655830"/>
    </source>
</evidence>
<name>A0A926IAU3_9FIRM</name>
<keyword evidence="2" id="KW-1185">Reference proteome</keyword>
<accession>A0A926IAU3</accession>